<keyword evidence="5" id="KW-1185">Reference proteome</keyword>
<keyword evidence="2" id="KW-0472">Membrane</keyword>
<feature type="transmembrane region" description="Helical" evidence="2">
    <location>
        <begin position="95"/>
        <end position="120"/>
    </location>
</feature>
<accession>A0A370IFB3</accession>
<reference evidence="4 5" key="1">
    <citation type="submission" date="2018-07" db="EMBL/GenBank/DDBJ databases">
        <title>Genomic Encyclopedia of Type Strains, Phase IV (KMG-IV): sequencing the most valuable type-strain genomes for metagenomic binning, comparative biology and taxonomic classification.</title>
        <authorList>
            <person name="Goeker M."/>
        </authorList>
    </citation>
    <scope>NUCLEOTIDE SEQUENCE [LARGE SCALE GENOMIC DNA]</scope>
    <source>
        <strain evidence="4 5">DSM 44290</strain>
    </source>
</reference>
<dbReference type="Pfam" id="PF13559">
    <property type="entry name" value="DUF4129"/>
    <property type="match status" value="1"/>
</dbReference>
<organism evidence="4 5">
    <name type="scientific">Nocardia pseudobrasiliensis</name>
    <dbReference type="NCBI Taxonomy" id="45979"/>
    <lineage>
        <taxon>Bacteria</taxon>
        <taxon>Bacillati</taxon>
        <taxon>Actinomycetota</taxon>
        <taxon>Actinomycetes</taxon>
        <taxon>Mycobacteriales</taxon>
        <taxon>Nocardiaceae</taxon>
        <taxon>Nocardia</taxon>
    </lineage>
</organism>
<dbReference type="InterPro" id="IPR025403">
    <property type="entry name" value="TgpA-like_C"/>
</dbReference>
<evidence type="ECO:0000313" key="4">
    <source>
        <dbReference type="EMBL" id="RDI68154.1"/>
    </source>
</evidence>
<feature type="compositionally biased region" description="Basic and acidic residues" evidence="1">
    <location>
        <begin position="121"/>
        <end position="142"/>
    </location>
</feature>
<proteinExistence type="predicted"/>
<evidence type="ECO:0000259" key="3">
    <source>
        <dbReference type="Pfam" id="PF13559"/>
    </source>
</evidence>
<sequence length="312" mass="32951">MPDERANSGEGRAAVRSAFVLAAVVVAVVALGGYLPEGSGPDESARAEKPAVLPLAILAAVAVFVIGTSVLSFARRTRVAVDAGPRRRVAMRRIPGRYVILAAVSLIGLTAAGGAVAHWIPHPDRDDRTRQSVRSEEDERRSRPIPTTGHTPETMSDKDFRIIGAAAGVTLLAAVTALGAVAVRSSRGRSTEQPSDEQAALHAAVARAAMRAIAETEDPQQNPRGLVIACYRAMEREFATVPGLLPNASDTASEVLARAVAVGVVDEDTATRLVALFAEARFSAHPMTVRHRDEAILLLRAVLNGLAEGRCR</sequence>
<dbReference type="AlphaFoldDB" id="A0A370IFB3"/>
<dbReference type="STRING" id="1210086.GCA_001613105_01131"/>
<keyword evidence="2" id="KW-0812">Transmembrane</keyword>
<feature type="region of interest" description="Disordered" evidence="1">
    <location>
        <begin position="119"/>
        <end position="155"/>
    </location>
</feature>
<dbReference type="RefSeq" id="WP_067992820.1">
    <property type="nucleotide sequence ID" value="NZ_QQBC01000002.1"/>
</dbReference>
<dbReference type="Proteomes" id="UP000254869">
    <property type="component" value="Unassembled WGS sequence"/>
</dbReference>
<evidence type="ECO:0000256" key="2">
    <source>
        <dbReference type="SAM" id="Phobius"/>
    </source>
</evidence>
<dbReference type="EMBL" id="QQBC01000002">
    <property type="protein sequence ID" value="RDI68154.1"/>
    <property type="molecule type" value="Genomic_DNA"/>
</dbReference>
<evidence type="ECO:0000256" key="1">
    <source>
        <dbReference type="SAM" id="MobiDB-lite"/>
    </source>
</evidence>
<protein>
    <submittedName>
        <fullName evidence="4">Uncharacterized protein DUF4129</fullName>
    </submittedName>
</protein>
<evidence type="ECO:0000313" key="5">
    <source>
        <dbReference type="Proteomes" id="UP000254869"/>
    </source>
</evidence>
<name>A0A370IFB3_9NOCA</name>
<gene>
    <name evidence="4" type="ORF">DFR76_102555</name>
</gene>
<keyword evidence="2" id="KW-1133">Transmembrane helix</keyword>
<feature type="domain" description="Protein-glutamine gamma-glutamyltransferase-like C-terminal" evidence="3">
    <location>
        <begin position="230"/>
        <end position="299"/>
    </location>
</feature>
<feature type="transmembrane region" description="Helical" evidence="2">
    <location>
        <begin position="13"/>
        <end position="35"/>
    </location>
</feature>
<feature type="transmembrane region" description="Helical" evidence="2">
    <location>
        <begin position="162"/>
        <end position="183"/>
    </location>
</feature>
<feature type="transmembrane region" description="Helical" evidence="2">
    <location>
        <begin position="55"/>
        <end position="74"/>
    </location>
</feature>
<comment type="caution">
    <text evidence="4">The sequence shown here is derived from an EMBL/GenBank/DDBJ whole genome shotgun (WGS) entry which is preliminary data.</text>
</comment>